<comment type="caution">
    <text evidence="3">The sequence shown here is derived from an EMBL/GenBank/DDBJ whole genome shotgun (WGS) entry which is preliminary data.</text>
</comment>
<dbReference type="Proteomes" id="UP000186058">
    <property type="component" value="Unassembled WGS sequence"/>
</dbReference>
<feature type="transmembrane region" description="Helical" evidence="2">
    <location>
        <begin position="94"/>
        <end position="115"/>
    </location>
</feature>
<feature type="region of interest" description="Disordered" evidence="1">
    <location>
        <begin position="1"/>
        <end position="83"/>
    </location>
</feature>
<protein>
    <submittedName>
        <fullName evidence="3">Uncharacterized protein</fullName>
    </submittedName>
</protein>
<evidence type="ECO:0000256" key="2">
    <source>
        <dbReference type="SAM" id="Phobius"/>
    </source>
</evidence>
<keyword evidence="2" id="KW-0812">Transmembrane</keyword>
<proteinExistence type="predicted"/>
<gene>
    <name evidence="3" type="ORF">A3844_12090</name>
</gene>
<keyword evidence="2" id="KW-0472">Membrane</keyword>
<evidence type="ECO:0000313" key="3">
    <source>
        <dbReference type="EMBL" id="OKP86740.1"/>
    </source>
</evidence>
<organism evidence="3 4">
    <name type="scientific">Paenibacillus helianthi</name>
    <dbReference type="NCBI Taxonomy" id="1349432"/>
    <lineage>
        <taxon>Bacteria</taxon>
        <taxon>Bacillati</taxon>
        <taxon>Bacillota</taxon>
        <taxon>Bacilli</taxon>
        <taxon>Bacillales</taxon>
        <taxon>Paenibacillaceae</taxon>
        <taxon>Paenibacillus</taxon>
    </lineage>
</organism>
<dbReference type="EMBL" id="LVWI01000037">
    <property type="protein sequence ID" value="OKP86740.1"/>
    <property type="molecule type" value="Genomic_DNA"/>
</dbReference>
<keyword evidence="4" id="KW-1185">Reference proteome</keyword>
<accession>A0ABX3ESM6</accession>
<keyword evidence="2" id="KW-1133">Transmembrane helix</keyword>
<name>A0ABX3ESM6_9BACL</name>
<reference evidence="3 4" key="1">
    <citation type="submission" date="2016-03" db="EMBL/GenBank/DDBJ databases">
        <authorList>
            <person name="Sant'Anna F.H."/>
            <person name="Ambrosini A."/>
            <person name="Souza R."/>
            <person name="Bach E."/>
            <person name="Fernandes G."/>
            <person name="Balsanelli E."/>
            <person name="Baura V.A."/>
            <person name="Souza E.M."/>
            <person name="Passaglia L."/>
        </authorList>
    </citation>
    <scope>NUCLEOTIDE SEQUENCE [LARGE SCALE GENOMIC DNA]</scope>
    <source>
        <strain evidence="3 4">P26E</strain>
    </source>
</reference>
<evidence type="ECO:0000256" key="1">
    <source>
        <dbReference type="SAM" id="MobiDB-lite"/>
    </source>
</evidence>
<sequence>MSEELSRVKSRKKPNKAEQPAVVRKRTGSRTLSVPPIINDSPAAVAGTLSRKNRHSLAQPGKKVKREERPVDEESSTPSRAESYPSERLRFSKMFINSLIVIFLLLLIFLLYWGLIGAPDLNTLW</sequence>
<evidence type="ECO:0000313" key="4">
    <source>
        <dbReference type="Proteomes" id="UP000186058"/>
    </source>
</evidence>